<evidence type="ECO:0000256" key="1">
    <source>
        <dbReference type="SAM" id="MobiDB-lite"/>
    </source>
</evidence>
<feature type="region of interest" description="Disordered" evidence="1">
    <location>
        <begin position="53"/>
        <end position="97"/>
    </location>
</feature>
<reference evidence="3 4" key="1">
    <citation type="submission" date="2016-10" db="EMBL/GenBank/DDBJ databases">
        <authorList>
            <person name="de Groot N.N."/>
        </authorList>
    </citation>
    <scope>NUCLEOTIDE SEQUENCE [LARGE SCALE GENOMIC DNA]</scope>
    <source>
        <strain evidence="3 4">DSM 44637</strain>
    </source>
</reference>
<accession>A0A1I5E2W2</accession>
<protein>
    <submittedName>
        <fullName evidence="3">Uncharacterized protein</fullName>
    </submittedName>
</protein>
<dbReference type="Proteomes" id="UP000199137">
    <property type="component" value="Unassembled WGS sequence"/>
</dbReference>
<evidence type="ECO:0000256" key="2">
    <source>
        <dbReference type="SAM" id="Phobius"/>
    </source>
</evidence>
<evidence type="ECO:0000313" key="4">
    <source>
        <dbReference type="Proteomes" id="UP000199137"/>
    </source>
</evidence>
<evidence type="ECO:0000313" key="3">
    <source>
        <dbReference type="EMBL" id="SFO05693.1"/>
    </source>
</evidence>
<sequence length="97" mass="10219">MSSPTQLSLADTSAGPPIAGMAVGALLLVGCVAGAGAGWWYAAERRRVRRCRAEQPPVPNPEAPTPTGLHPSASQDVETVAQPRSPFHLRTRRKHAA</sequence>
<keyword evidence="2" id="KW-1133">Transmembrane helix</keyword>
<dbReference type="AlphaFoldDB" id="A0A1I5E2W2"/>
<proteinExistence type="predicted"/>
<keyword evidence="2" id="KW-0812">Transmembrane</keyword>
<gene>
    <name evidence="3" type="ORF">SAMN05421854_101462</name>
</gene>
<dbReference type="STRING" id="112413.SAMN05421854_101462"/>
<name>A0A1I5E2W2_9PSEU</name>
<feature type="compositionally biased region" description="Basic residues" evidence="1">
    <location>
        <begin position="87"/>
        <end position="97"/>
    </location>
</feature>
<keyword evidence="2" id="KW-0472">Membrane</keyword>
<organism evidence="3 4">
    <name type="scientific">Amycolatopsis rubida</name>
    <dbReference type="NCBI Taxonomy" id="112413"/>
    <lineage>
        <taxon>Bacteria</taxon>
        <taxon>Bacillati</taxon>
        <taxon>Actinomycetota</taxon>
        <taxon>Actinomycetes</taxon>
        <taxon>Pseudonocardiales</taxon>
        <taxon>Pseudonocardiaceae</taxon>
        <taxon>Amycolatopsis</taxon>
    </lineage>
</organism>
<dbReference type="EMBL" id="FOWC01000001">
    <property type="protein sequence ID" value="SFO05693.1"/>
    <property type="molecule type" value="Genomic_DNA"/>
</dbReference>
<feature type="transmembrane region" description="Helical" evidence="2">
    <location>
        <begin position="20"/>
        <end position="42"/>
    </location>
</feature>